<dbReference type="AlphaFoldDB" id="A0A6J4LTE7"/>
<dbReference type="EMBL" id="CADCTZ010000412">
    <property type="protein sequence ID" value="CAA9341182.1"/>
    <property type="molecule type" value="Genomic_DNA"/>
</dbReference>
<proteinExistence type="predicted"/>
<gene>
    <name evidence="1" type="ORF">AVDCRST_MAG84-2372</name>
</gene>
<sequence length="37" mass="4361">MEILSKVRDHIFWTDVATWFLNPTCLLIGTYAEPYIC</sequence>
<organism evidence="1">
    <name type="scientific">uncultured Microcoleus sp</name>
    <dbReference type="NCBI Taxonomy" id="259945"/>
    <lineage>
        <taxon>Bacteria</taxon>
        <taxon>Bacillati</taxon>
        <taxon>Cyanobacteriota</taxon>
        <taxon>Cyanophyceae</taxon>
        <taxon>Oscillatoriophycideae</taxon>
        <taxon>Oscillatoriales</taxon>
        <taxon>Microcoleaceae</taxon>
        <taxon>Microcoleus</taxon>
        <taxon>environmental samples</taxon>
    </lineage>
</organism>
<accession>A0A6J4LTE7</accession>
<reference evidence="1" key="1">
    <citation type="submission" date="2020-02" db="EMBL/GenBank/DDBJ databases">
        <authorList>
            <person name="Meier V. D."/>
        </authorList>
    </citation>
    <scope>NUCLEOTIDE SEQUENCE</scope>
    <source>
        <strain evidence="1">AVDCRST_MAG84</strain>
    </source>
</reference>
<protein>
    <submittedName>
        <fullName evidence="1">Uncharacterized protein</fullName>
    </submittedName>
</protein>
<name>A0A6J4LTE7_9CYAN</name>
<evidence type="ECO:0000313" key="1">
    <source>
        <dbReference type="EMBL" id="CAA9341182.1"/>
    </source>
</evidence>